<accession>A0A8C9XQK7</accession>
<feature type="compositionally biased region" description="Low complexity" evidence="1">
    <location>
        <begin position="196"/>
        <end position="232"/>
    </location>
</feature>
<evidence type="ECO:0000313" key="4">
    <source>
        <dbReference type="Proteomes" id="UP000694568"/>
    </source>
</evidence>
<keyword evidence="2" id="KW-0732">Signal</keyword>
<feature type="compositionally biased region" description="Low complexity" evidence="1">
    <location>
        <begin position="27"/>
        <end position="87"/>
    </location>
</feature>
<feature type="chain" id="PRO_5034131293" evidence="2">
    <location>
        <begin position="29"/>
        <end position="443"/>
    </location>
</feature>
<feature type="region of interest" description="Disordered" evidence="1">
    <location>
        <begin position="27"/>
        <end position="99"/>
    </location>
</feature>
<feature type="region of interest" description="Disordered" evidence="1">
    <location>
        <begin position="147"/>
        <end position="232"/>
    </location>
</feature>
<dbReference type="Proteomes" id="UP000694568">
    <property type="component" value="Unplaced"/>
</dbReference>
<feature type="compositionally biased region" description="Polar residues" evidence="1">
    <location>
        <begin position="88"/>
        <end position="99"/>
    </location>
</feature>
<evidence type="ECO:0000256" key="1">
    <source>
        <dbReference type="SAM" id="MobiDB-lite"/>
    </source>
</evidence>
<protein>
    <submittedName>
        <fullName evidence="3">Uncharacterized protein</fullName>
    </submittedName>
</protein>
<dbReference type="Ensembl" id="ENSSLUT00000014694.1">
    <property type="protein sequence ID" value="ENSSLUP00000014231.1"/>
    <property type="gene ID" value="ENSSLUG00000006669.1"/>
</dbReference>
<name>A0A8C9XQK7_SANLU</name>
<dbReference type="Gene3D" id="2.60.120.200">
    <property type="match status" value="1"/>
</dbReference>
<proteinExistence type="predicted"/>
<organism evidence="3 4">
    <name type="scientific">Sander lucioperca</name>
    <name type="common">Pike-perch</name>
    <name type="synonym">Perca lucioperca</name>
    <dbReference type="NCBI Taxonomy" id="283035"/>
    <lineage>
        <taxon>Eukaryota</taxon>
        <taxon>Metazoa</taxon>
        <taxon>Chordata</taxon>
        <taxon>Craniata</taxon>
        <taxon>Vertebrata</taxon>
        <taxon>Euteleostomi</taxon>
        <taxon>Actinopterygii</taxon>
        <taxon>Neopterygii</taxon>
        <taxon>Teleostei</taxon>
        <taxon>Neoteleostei</taxon>
        <taxon>Acanthomorphata</taxon>
        <taxon>Eupercaria</taxon>
        <taxon>Perciformes</taxon>
        <taxon>Percoidei</taxon>
        <taxon>Percidae</taxon>
        <taxon>Luciopercinae</taxon>
        <taxon>Sander</taxon>
    </lineage>
</organism>
<dbReference type="InterPro" id="IPR013320">
    <property type="entry name" value="ConA-like_dom_sf"/>
</dbReference>
<reference evidence="3" key="1">
    <citation type="submission" date="2025-08" db="UniProtKB">
        <authorList>
            <consortium name="Ensembl"/>
        </authorList>
    </citation>
    <scope>IDENTIFICATION</scope>
</reference>
<sequence>MKMKMKSKLLYAAMAMVVMSALVGLTSTTTPKGTTTTPKPTTTTPKPTTTTPKPTTTTPKPTTTTPKPTTTTPKPTTTTPKPTTTTPRWTSTTGASGLNLNGKMFTLSRNGEGISFYSPYYSPTTPTYSTYSNRPYYTTNRPYYTTNRPYYTTNRPYYTTTRPYTPRTTTTPGPWTTTTPRPTTTTPGPWTPTTPRPTTTTLRPTTTTPRPTTTTRPWTTTTPRPRTTAPPTRGVSVCLRYLPDYLADIPTIFTLSPSGRSPLQMGVSSSGLYGLSFDRYGYNYLYLKPYKRFSQNIVTEIWTRVCLTVDTMKNVAQLFSDSSMSIRKMLPTKYVWSGEPVIDFSGFDGQVTDVQIWDYPLYYREVFQYMTGSRYGPYSGSALSWSYISYSPRGNVLLEDVYEPQWQDRQPINRSKERKGRWPKGEKKTREFFNLSEEKREQF</sequence>
<reference evidence="3" key="2">
    <citation type="submission" date="2025-09" db="UniProtKB">
        <authorList>
            <consortium name="Ensembl"/>
        </authorList>
    </citation>
    <scope>IDENTIFICATION</scope>
</reference>
<dbReference type="SUPFAM" id="SSF49899">
    <property type="entry name" value="Concanavalin A-like lectins/glucanases"/>
    <property type="match status" value="1"/>
</dbReference>
<keyword evidence="4" id="KW-1185">Reference proteome</keyword>
<dbReference type="PRINTS" id="PR01217">
    <property type="entry name" value="PRICHEXTENSN"/>
</dbReference>
<feature type="compositionally biased region" description="Low complexity" evidence="1">
    <location>
        <begin position="147"/>
        <end position="188"/>
    </location>
</feature>
<dbReference type="AlphaFoldDB" id="A0A8C9XQK7"/>
<evidence type="ECO:0000256" key="2">
    <source>
        <dbReference type="SAM" id="SignalP"/>
    </source>
</evidence>
<feature type="signal peptide" evidence="2">
    <location>
        <begin position="1"/>
        <end position="28"/>
    </location>
</feature>
<evidence type="ECO:0000313" key="3">
    <source>
        <dbReference type="Ensembl" id="ENSSLUP00000014231.1"/>
    </source>
</evidence>
<dbReference type="GeneTree" id="ENSGT00530000066252"/>